<dbReference type="Gene3D" id="3.40.50.10540">
    <property type="entry name" value="Crotonobetainyl-coa:carnitine coa-transferase, domain 1"/>
    <property type="match status" value="1"/>
</dbReference>
<dbReference type="SUPFAM" id="SSF89796">
    <property type="entry name" value="CoA-transferase family III (CaiB/BaiF)"/>
    <property type="match status" value="1"/>
</dbReference>
<dbReference type="PANTHER" id="PTHR48207">
    <property type="entry name" value="SUCCINATE--HYDROXYMETHYLGLUTARATE COA-TRANSFERASE"/>
    <property type="match status" value="1"/>
</dbReference>
<accession>A0ABR7UKB5</accession>
<dbReference type="Gene3D" id="3.30.1540.10">
    <property type="entry name" value="formyl-coa transferase, domain 3"/>
    <property type="match status" value="1"/>
</dbReference>
<evidence type="ECO:0000256" key="1">
    <source>
        <dbReference type="ARBA" id="ARBA00022679"/>
    </source>
</evidence>
<dbReference type="InterPro" id="IPR050483">
    <property type="entry name" value="CoA-transferase_III_domain"/>
</dbReference>
<evidence type="ECO:0000313" key="2">
    <source>
        <dbReference type="EMBL" id="MBC9984500.1"/>
    </source>
</evidence>
<evidence type="ECO:0000313" key="3">
    <source>
        <dbReference type="Proteomes" id="UP000639516"/>
    </source>
</evidence>
<name>A0ABR7UKB5_9BRAD</name>
<dbReference type="InterPro" id="IPR003673">
    <property type="entry name" value="CoA-Trfase_fam_III"/>
</dbReference>
<dbReference type="Pfam" id="PF02515">
    <property type="entry name" value="CoA_transf_3"/>
    <property type="match status" value="1"/>
</dbReference>
<organism evidence="2 3">
    <name type="scientific">Bradyrhizobium campsiandrae</name>
    <dbReference type="NCBI Taxonomy" id="1729892"/>
    <lineage>
        <taxon>Bacteria</taxon>
        <taxon>Pseudomonadati</taxon>
        <taxon>Pseudomonadota</taxon>
        <taxon>Alphaproteobacteria</taxon>
        <taxon>Hyphomicrobiales</taxon>
        <taxon>Nitrobacteraceae</taxon>
        <taxon>Bradyrhizobium</taxon>
    </lineage>
</organism>
<keyword evidence="3" id="KW-1185">Reference proteome</keyword>
<dbReference type="InterPro" id="IPR023606">
    <property type="entry name" value="CoA-Trfase_III_dom_1_sf"/>
</dbReference>
<dbReference type="EMBL" id="JAATTO010000119">
    <property type="protein sequence ID" value="MBC9984500.1"/>
    <property type="molecule type" value="Genomic_DNA"/>
</dbReference>
<dbReference type="GO" id="GO:0016740">
    <property type="term" value="F:transferase activity"/>
    <property type="evidence" value="ECO:0007669"/>
    <property type="project" value="UniProtKB-KW"/>
</dbReference>
<reference evidence="2 3" key="1">
    <citation type="journal article" date="2020" name="Arch. Microbiol.">
        <title>Bradyrhizobium campsiandrae sp. nov., a nitrogen-fixing bacterial strain isolated from a native leguminous tree from the Amazon adapted to flooded conditions.</title>
        <authorList>
            <person name="Cabral Michel D."/>
            <person name="Martins da Costa E."/>
            <person name="Azarias Guimaraes A."/>
            <person name="Soares de Carvalho T."/>
            <person name="Santos de Castro Caputo P."/>
            <person name="Willems A."/>
            <person name="de Souza Moreira F.M."/>
        </authorList>
    </citation>
    <scope>NUCLEOTIDE SEQUENCE [LARGE SCALE GENOMIC DNA]</scope>
    <source>
        <strain evidence="3">INPA 384B</strain>
    </source>
</reference>
<dbReference type="PANTHER" id="PTHR48207:SF4">
    <property type="entry name" value="BLL6097 PROTEIN"/>
    <property type="match status" value="1"/>
</dbReference>
<dbReference type="Proteomes" id="UP000639516">
    <property type="component" value="Unassembled WGS sequence"/>
</dbReference>
<protein>
    <submittedName>
        <fullName evidence="2">CoA transferase</fullName>
    </submittedName>
</protein>
<dbReference type="InterPro" id="IPR044855">
    <property type="entry name" value="CoA-Trfase_III_dom3_sf"/>
</dbReference>
<dbReference type="RefSeq" id="WP_188108234.1">
    <property type="nucleotide sequence ID" value="NZ_JAANIH010000116.1"/>
</dbReference>
<gene>
    <name evidence="2" type="ORF">HA482_40700</name>
</gene>
<keyword evidence="1 2" id="KW-0808">Transferase</keyword>
<proteinExistence type="predicted"/>
<comment type="caution">
    <text evidence="2">The sequence shown here is derived from an EMBL/GenBank/DDBJ whole genome shotgun (WGS) entry which is preliminary data.</text>
</comment>
<sequence>MKKPTSELDKATGPLVGIRVVDLTINVLGPVSTQILGDMGADVIKVESPSGDDMRKVGPAPSEGMGAFFRNMNRNKRSVVLDLKKPADRATLMSLVQTADVFVHSMRPSAAKRLGISYRELGKENPRLVYASAGGYRNDSSRRDWPAFDDVIQAASGIAAMNVVDGAPRYFPTIICDKLCGYILASSIGMALFARDRTGLGQEVHVAMMDAMVGFNMIEHLWGGVIDRPDLGFGYSRMLTPHRRPYKTSDGYISLLAVTDDQWSRLFAAMERPELAKDPRFLHLEDRVRNIDELYGIVVETIKTRSTAEWQERLNIADIPNGPVHDFKAIFTNEYLEEGNFFRRLDDPAAGRTVSMAPLASFSRTAASLHRKPPRLGEHTEEILKELATRAGG</sequence>